<sequence length="203" mass="22396">MCFFVTLLCTVLVASVSGQVSVRGRRAHSAQIKLAVEPLELEPQLTVDQLGVEPTLFIKNSRVVPAALPVTDTKDFLPKPTAGKRRFMPFAGYPRYWPDYGTPSDNWYGWNSGPRYWNAPRTWMGYPGSASYWPRRRLVKPLANSTPELEANAAADLDDTIVSDVVPVPIPEIAVIPEEPVIPEVAVLPEELADPIVTAQVIS</sequence>
<proteinExistence type="predicted"/>
<keyword evidence="3" id="KW-1185">Reference proteome</keyword>
<feature type="signal peptide" evidence="1">
    <location>
        <begin position="1"/>
        <end position="18"/>
    </location>
</feature>
<name>A0AAU9FLR5_DROMD</name>
<dbReference type="AlphaFoldDB" id="A0AAU9FLR5"/>
<accession>A0AAU9FLR5</accession>
<dbReference type="Proteomes" id="UP001500889">
    <property type="component" value="Chromosome J"/>
</dbReference>
<protein>
    <submittedName>
        <fullName evidence="2">Uncharacterized protein</fullName>
    </submittedName>
</protein>
<organism evidence="2 3">
    <name type="scientific">Drosophila madeirensis</name>
    <name type="common">Fruit fly</name>
    <dbReference type="NCBI Taxonomy" id="30013"/>
    <lineage>
        <taxon>Eukaryota</taxon>
        <taxon>Metazoa</taxon>
        <taxon>Ecdysozoa</taxon>
        <taxon>Arthropoda</taxon>
        <taxon>Hexapoda</taxon>
        <taxon>Insecta</taxon>
        <taxon>Pterygota</taxon>
        <taxon>Neoptera</taxon>
        <taxon>Endopterygota</taxon>
        <taxon>Diptera</taxon>
        <taxon>Brachycera</taxon>
        <taxon>Muscomorpha</taxon>
        <taxon>Ephydroidea</taxon>
        <taxon>Drosophilidae</taxon>
        <taxon>Drosophila</taxon>
        <taxon>Sophophora</taxon>
    </lineage>
</organism>
<evidence type="ECO:0000313" key="3">
    <source>
        <dbReference type="Proteomes" id="UP001500889"/>
    </source>
</evidence>
<evidence type="ECO:0000256" key="1">
    <source>
        <dbReference type="SAM" id="SignalP"/>
    </source>
</evidence>
<dbReference type="EMBL" id="AP029265">
    <property type="protein sequence ID" value="BFF96509.1"/>
    <property type="molecule type" value="Genomic_DNA"/>
</dbReference>
<feature type="chain" id="PRO_5043583269" evidence="1">
    <location>
        <begin position="19"/>
        <end position="203"/>
    </location>
</feature>
<gene>
    <name evidence="2" type="ORF">DMAD_05132</name>
</gene>
<evidence type="ECO:0000313" key="2">
    <source>
        <dbReference type="EMBL" id="BFF96509.1"/>
    </source>
</evidence>
<keyword evidence="1" id="KW-0732">Signal</keyword>
<reference evidence="2 3" key="1">
    <citation type="submission" date="2024-02" db="EMBL/GenBank/DDBJ databases">
        <title>A chromosome-level genome assembly of Drosophila madeirensis, a fruit fly species endemic to Madeira island.</title>
        <authorList>
            <person name="Tomihara K."/>
            <person name="Llopart A."/>
            <person name="Yamamoto D."/>
        </authorList>
    </citation>
    <scope>NUCLEOTIDE SEQUENCE [LARGE SCALE GENOMIC DNA]</scope>
    <source>
        <strain evidence="2 3">RF1</strain>
    </source>
</reference>